<dbReference type="SUPFAM" id="SSF51445">
    <property type="entry name" value="(Trans)glycosidases"/>
    <property type="match status" value="1"/>
</dbReference>
<proteinExistence type="predicted"/>
<comment type="caution">
    <text evidence="1">The sequence shown here is derived from an EMBL/GenBank/DDBJ whole genome shotgun (WGS) entry which is preliminary data.</text>
</comment>
<organism evidence="1 2">
    <name type="scientific">Parelaphostrongylus tenuis</name>
    <name type="common">Meningeal worm</name>
    <dbReference type="NCBI Taxonomy" id="148309"/>
    <lineage>
        <taxon>Eukaryota</taxon>
        <taxon>Metazoa</taxon>
        <taxon>Ecdysozoa</taxon>
        <taxon>Nematoda</taxon>
        <taxon>Chromadorea</taxon>
        <taxon>Rhabditida</taxon>
        <taxon>Rhabditina</taxon>
        <taxon>Rhabditomorpha</taxon>
        <taxon>Strongyloidea</taxon>
        <taxon>Metastrongylidae</taxon>
        <taxon>Parelaphostrongylus</taxon>
    </lineage>
</organism>
<sequence length="147" mass="16451">MRPQPNSEKSGAQQLDEAYKYLTSSGIRVVTQYGLSVGIYTNYYDWSQITNGTVVGNTMLWYWNVYGSGEAGESQPNFKDFDPFSGWSAPTVKQFGQVESVCGVTVNSRRLRLLKRSDAILHLRATFELLCSSHFTTSLPTSIAIMM</sequence>
<dbReference type="Gene3D" id="3.20.20.80">
    <property type="entry name" value="Glycosidases"/>
    <property type="match status" value="1"/>
</dbReference>
<dbReference type="AlphaFoldDB" id="A0AAD5MK75"/>
<name>A0AAD5MK75_PARTN</name>
<dbReference type="GO" id="GO:0007165">
    <property type="term" value="P:signal transduction"/>
    <property type="evidence" value="ECO:0007669"/>
    <property type="project" value="TreeGrafter"/>
</dbReference>
<evidence type="ECO:0000313" key="1">
    <source>
        <dbReference type="EMBL" id="KAJ1350527.1"/>
    </source>
</evidence>
<dbReference type="PANTHER" id="PTHR23208">
    <property type="entry name" value="LYSOZYME PROTEIN"/>
    <property type="match status" value="1"/>
</dbReference>
<dbReference type="Proteomes" id="UP001196413">
    <property type="component" value="Unassembled WGS sequence"/>
</dbReference>
<dbReference type="InterPro" id="IPR051595">
    <property type="entry name" value="GH25_Enzymes"/>
</dbReference>
<dbReference type="GO" id="GO:0045087">
    <property type="term" value="P:innate immune response"/>
    <property type="evidence" value="ECO:0007669"/>
    <property type="project" value="TreeGrafter"/>
</dbReference>
<evidence type="ECO:0000313" key="2">
    <source>
        <dbReference type="Proteomes" id="UP001196413"/>
    </source>
</evidence>
<gene>
    <name evidence="1" type="ORF">KIN20_006332</name>
</gene>
<protein>
    <recommendedName>
        <fullName evidence="3">Lysozyme</fullName>
    </recommendedName>
</protein>
<dbReference type="InterPro" id="IPR017853">
    <property type="entry name" value="GH"/>
</dbReference>
<dbReference type="PANTHER" id="PTHR23208:SF36">
    <property type="entry name" value="LYSOZYME-RELATED"/>
    <property type="match status" value="1"/>
</dbReference>
<dbReference type="EMBL" id="JAHQIW010000883">
    <property type="protein sequence ID" value="KAJ1350527.1"/>
    <property type="molecule type" value="Genomic_DNA"/>
</dbReference>
<keyword evidence="2" id="KW-1185">Reference proteome</keyword>
<evidence type="ECO:0008006" key="3">
    <source>
        <dbReference type="Google" id="ProtNLM"/>
    </source>
</evidence>
<accession>A0AAD5MK75</accession>
<reference evidence="1" key="1">
    <citation type="submission" date="2021-06" db="EMBL/GenBank/DDBJ databases">
        <title>Parelaphostrongylus tenuis whole genome reference sequence.</title>
        <authorList>
            <person name="Garwood T.J."/>
            <person name="Larsen P.A."/>
            <person name="Fountain-Jones N.M."/>
            <person name="Garbe J.R."/>
            <person name="Macchietto M.G."/>
            <person name="Kania S.A."/>
            <person name="Gerhold R.W."/>
            <person name="Richards J.E."/>
            <person name="Wolf T.M."/>
        </authorList>
    </citation>
    <scope>NUCLEOTIDE SEQUENCE</scope>
    <source>
        <strain evidence="1">MNPRO001-30</strain>
        <tissue evidence="1">Meninges</tissue>
    </source>
</reference>